<feature type="compositionally biased region" description="Polar residues" evidence="3">
    <location>
        <begin position="105"/>
        <end position="124"/>
    </location>
</feature>
<evidence type="ECO:0000256" key="3">
    <source>
        <dbReference type="SAM" id="MobiDB-lite"/>
    </source>
</evidence>
<accession>A0A8T2TND9</accession>
<dbReference type="PANTHER" id="PTHR11926:SF1494">
    <property type="entry name" value="FLAVONOL 3-O-GLUCOSYLTRANSFERASE UGT76E12-RELATED"/>
    <property type="match status" value="1"/>
</dbReference>
<evidence type="ECO:0000313" key="4">
    <source>
        <dbReference type="EMBL" id="KAH7423226.1"/>
    </source>
</evidence>
<dbReference type="OrthoDB" id="5835829at2759"/>
<keyword evidence="5" id="KW-1185">Reference proteome</keyword>
<organism evidence="4 5">
    <name type="scientific">Ceratopteris richardii</name>
    <name type="common">Triangle waterfern</name>
    <dbReference type="NCBI Taxonomy" id="49495"/>
    <lineage>
        <taxon>Eukaryota</taxon>
        <taxon>Viridiplantae</taxon>
        <taxon>Streptophyta</taxon>
        <taxon>Embryophyta</taxon>
        <taxon>Tracheophyta</taxon>
        <taxon>Polypodiopsida</taxon>
        <taxon>Polypodiidae</taxon>
        <taxon>Polypodiales</taxon>
        <taxon>Pteridineae</taxon>
        <taxon>Pteridaceae</taxon>
        <taxon>Parkerioideae</taxon>
        <taxon>Ceratopteris</taxon>
    </lineage>
</organism>
<dbReference type="Proteomes" id="UP000825935">
    <property type="component" value="Chromosome 12"/>
</dbReference>
<dbReference type="AlphaFoldDB" id="A0A8T2TND9"/>
<evidence type="ECO:0000313" key="5">
    <source>
        <dbReference type="Proteomes" id="UP000825935"/>
    </source>
</evidence>
<keyword evidence="2" id="KW-0808">Transferase</keyword>
<evidence type="ECO:0000256" key="2">
    <source>
        <dbReference type="ARBA" id="ARBA00022676"/>
    </source>
</evidence>
<dbReference type="EMBL" id="CM035417">
    <property type="protein sequence ID" value="KAH7423226.1"/>
    <property type="molecule type" value="Genomic_DNA"/>
</dbReference>
<keyword evidence="2" id="KW-0328">Glycosyltransferase</keyword>
<dbReference type="GO" id="GO:0080044">
    <property type="term" value="F:quercetin 7-O-glucosyltransferase activity"/>
    <property type="evidence" value="ECO:0007669"/>
    <property type="project" value="TreeGrafter"/>
</dbReference>
<dbReference type="Gene3D" id="3.40.50.2000">
    <property type="entry name" value="Glycogen Phosphorylase B"/>
    <property type="match status" value="1"/>
</dbReference>
<protein>
    <submittedName>
        <fullName evidence="4">Uncharacterized protein</fullName>
    </submittedName>
</protein>
<dbReference type="SUPFAM" id="SSF53756">
    <property type="entry name" value="UDP-Glycosyltransferase/glycogen phosphorylase"/>
    <property type="match status" value="1"/>
</dbReference>
<name>A0A8T2TND9_CERRI</name>
<comment type="caution">
    <text evidence="4">The sequence shown here is derived from an EMBL/GenBank/DDBJ whole genome shotgun (WGS) entry which is preliminary data.</text>
</comment>
<sequence length="264" mass="30105">MAVRQSPDSADHREVACKTLHDDIYRKSILPSERHISPIPVDQKQRPEQELHIVMMPYPVQGHINPMMQFAKVLIDRYPVKISFINIKHHHSRIRQAFCATPSTASSTDAVDGSTSSFRNSNNPPKDEYFRGKLQLLSLEDGLPEGFNYTDILPGLPKLHLASVKMREPLKQLLEKLHQRHSVACVIFGSFWPWIHDVSSELRIPTFFFWTQSAAVFSIYYHLPLLHANGFFPYNNQPTCIGVAHLSSLLMGCNSPQMFLKSIS</sequence>
<gene>
    <name evidence="4" type="ORF">KP509_12G045100</name>
</gene>
<feature type="region of interest" description="Disordered" evidence="3">
    <location>
        <begin position="105"/>
        <end position="126"/>
    </location>
</feature>
<reference evidence="4" key="1">
    <citation type="submission" date="2021-08" db="EMBL/GenBank/DDBJ databases">
        <title>WGS assembly of Ceratopteris richardii.</title>
        <authorList>
            <person name="Marchant D.B."/>
            <person name="Chen G."/>
            <person name="Jenkins J."/>
            <person name="Shu S."/>
            <person name="Leebens-Mack J."/>
            <person name="Grimwood J."/>
            <person name="Schmutz J."/>
            <person name="Soltis P."/>
            <person name="Soltis D."/>
            <person name="Chen Z.-H."/>
        </authorList>
    </citation>
    <scope>NUCLEOTIDE SEQUENCE</scope>
    <source>
        <strain evidence="4">Whitten #5841</strain>
        <tissue evidence="4">Leaf</tissue>
    </source>
</reference>
<dbReference type="GO" id="GO:0080043">
    <property type="term" value="F:quercetin 3-O-glucosyltransferase activity"/>
    <property type="evidence" value="ECO:0007669"/>
    <property type="project" value="TreeGrafter"/>
</dbReference>
<dbReference type="PANTHER" id="PTHR11926">
    <property type="entry name" value="GLUCOSYL/GLUCURONOSYL TRANSFERASES"/>
    <property type="match status" value="1"/>
</dbReference>
<comment type="similarity">
    <text evidence="1">Belongs to the UDP-glycosyltransferase family.</text>
</comment>
<proteinExistence type="inferred from homology"/>
<evidence type="ECO:0000256" key="1">
    <source>
        <dbReference type="ARBA" id="ARBA00009995"/>
    </source>
</evidence>